<dbReference type="eggNOG" id="COG0561">
    <property type="taxonomic scope" value="Bacteria"/>
</dbReference>
<feature type="region of interest" description="Disordered" evidence="1">
    <location>
        <begin position="67"/>
        <end position="97"/>
    </location>
</feature>
<dbReference type="PATRIC" id="fig|452652.3.peg.6492"/>
<dbReference type="SUPFAM" id="SSF53271">
    <property type="entry name" value="PRTase-like"/>
    <property type="match status" value="1"/>
</dbReference>
<feature type="compositionally biased region" description="Low complexity" evidence="1">
    <location>
        <begin position="70"/>
        <end position="82"/>
    </location>
</feature>
<dbReference type="SUPFAM" id="SSF56784">
    <property type="entry name" value="HAD-like"/>
    <property type="match status" value="1"/>
</dbReference>
<dbReference type="AlphaFoldDB" id="E4N243"/>
<organism evidence="2 3">
    <name type="scientific">Kitasatospora setae (strain ATCC 33774 / DSM 43861 / JCM 3304 / KCC A-0304 / NBRC 14216 / KM-6054)</name>
    <name type="common">Streptomyces setae</name>
    <dbReference type="NCBI Taxonomy" id="452652"/>
    <lineage>
        <taxon>Bacteria</taxon>
        <taxon>Bacillati</taxon>
        <taxon>Actinomycetota</taxon>
        <taxon>Actinomycetes</taxon>
        <taxon>Kitasatosporales</taxon>
        <taxon>Streptomycetaceae</taxon>
        <taxon>Kitasatospora</taxon>
    </lineage>
</organism>
<evidence type="ECO:0000313" key="3">
    <source>
        <dbReference type="Proteomes" id="UP000007076"/>
    </source>
</evidence>
<feature type="region of interest" description="Disordered" evidence="1">
    <location>
        <begin position="1"/>
        <end position="49"/>
    </location>
</feature>
<proteinExistence type="predicted"/>
<dbReference type="STRING" id="452652.KSE_64680"/>
<dbReference type="Proteomes" id="UP000007076">
    <property type="component" value="Chromosome"/>
</dbReference>
<feature type="region of interest" description="Disordered" evidence="1">
    <location>
        <begin position="418"/>
        <end position="442"/>
    </location>
</feature>
<reference evidence="2 3" key="1">
    <citation type="journal article" date="2010" name="DNA Res.">
        <title>Genome sequence of Kitasatospora setae NBRC 14216T: an evolutionary snapshot of the family Streptomycetaceae.</title>
        <authorList>
            <person name="Ichikawa N."/>
            <person name="Oguchi A."/>
            <person name="Ikeda H."/>
            <person name="Ishikawa J."/>
            <person name="Kitani S."/>
            <person name="Watanabe Y."/>
            <person name="Nakamura S."/>
            <person name="Katano Y."/>
            <person name="Kishi E."/>
            <person name="Sasagawa M."/>
            <person name="Ankai A."/>
            <person name="Fukui S."/>
            <person name="Hashimoto Y."/>
            <person name="Kamata S."/>
            <person name="Otoguro M."/>
            <person name="Tanikawa S."/>
            <person name="Nihira T."/>
            <person name="Horinouchi S."/>
            <person name="Ohnishi Y."/>
            <person name="Hayakawa M."/>
            <person name="Kuzuyama T."/>
            <person name="Arisawa A."/>
            <person name="Nomoto F."/>
            <person name="Miura H."/>
            <person name="Takahashi Y."/>
            <person name="Fujita N."/>
        </authorList>
    </citation>
    <scope>NUCLEOTIDE SEQUENCE [LARGE SCALE GENOMIC DNA]</scope>
    <source>
        <strain evidence="3">ATCC 33774 / DSM 43861 / JCM 3304 / KCC A-0304 / NBRC 14216 / KM-6054</strain>
    </source>
</reference>
<protein>
    <recommendedName>
        <fullName evidence="4">Hydroxymethylpyrimidine pyrophosphatase-like HAD family hydrolase</fullName>
    </recommendedName>
</protein>
<sequence>MGRQLSGTAVRRGGGRGPVFDLRPVGHRPGHRAWSGGYGAGSALRGGRDGRTVGVVPVRQSALPLRFPERAMSPRPASAAGPGEPPPQARAGPVRPADPRATVAELAGELGTTARAGDPLDAFLAAAGMLQAAEDRLAGGRTVPGRLVRHLREGGGSGGGPVGAAFDRTAAALAARAPALRPAALWTRLVADAVDDLAALVLRPAPLPSALYRRLDRLAARLTGTPVLRRVLGSAVRRPPSCFCGFDQYPDDLAELARRFDAARPLPADLPLLVVGVRTSGSYLGPLLAAALRQAGHRAVTAATVRPGQAVLAGRERELAWLLAAGGQALVVDEPPVTGGSPARVATGLCARGFPAGAVSVLVAVAREAPALPPHLVVALPEPDWRVRRLTAPDALEALVRRSVPGAADWPRVEVGPVRSPGRGLHRSAPVTGHPAGGPPVPLRVETVGLGALGRRAADYAALLPGLVPEVLAIEGGLMIRRELPTGVPALTEADPAEAAETVPAEAAARYVAARQRVLAVGVDRSGRPAGRGAVREEAGRLFAPLFGRAATVLRPLLADPVARRLTRAARPYLVDGRTSAGRWTGRDGRWVKTDWAEGAFGPLDLASYDAAWDLAGLAGSPAALEPPERADRADRAAEVRPAYERLTGERIGAARWCLARLVRAGHGGADGPAERNARRRELSQAVQEFLAEEYLAGLPAAGPRDGPGAGWCVLEVDGVLETDPLGFPAGSPLGMLALRALRAHGFRPLLATGRSLPELRDRCRAYGLAGGAAEYGAVAHLPGREPLPVADRDGAEVRALVGQSADLAVDPLARWTTRVSRRQPDGRYTGLDGRTAGRIAAATGTMPIAGEQQSDFLPPGAGKVAGVRALLAELGDPGAVPVFAVGGGPADLELLQWARHGAAPAQAPAELRAVARFSASPYQAGLAQAVAGLLGHRPGGCARCRPPRPSPAGRALLALLAVPEAGRAGRPARLAELAYRAAWLASAGEQRGAGEREAGERGAGERGGG</sequence>
<feature type="compositionally biased region" description="Basic and acidic residues" evidence="1">
    <location>
        <begin position="993"/>
        <end position="1010"/>
    </location>
</feature>
<name>E4N243_KITSK</name>
<evidence type="ECO:0008006" key="4">
    <source>
        <dbReference type="Google" id="ProtNLM"/>
    </source>
</evidence>
<dbReference type="InterPro" id="IPR029057">
    <property type="entry name" value="PRTase-like"/>
</dbReference>
<feature type="region of interest" description="Disordered" evidence="1">
    <location>
        <begin position="989"/>
        <end position="1010"/>
    </location>
</feature>
<evidence type="ECO:0000256" key="1">
    <source>
        <dbReference type="SAM" id="MobiDB-lite"/>
    </source>
</evidence>
<dbReference type="Gene3D" id="3.40.50.1000">
    <property type="entry name" value="HAD superfamily/HAD-like"/>
    <property type="match status" value="1"/>
</dbReference>
<dbReference type="InterPro" id="IPR023214">
    <property type="entry name" value="HAD_sf"/>
</dbReference>
<gene>
    <name evidence="2" type="ordered locus">KSE_64680</name>
</gene>
<accession>E4N243</accession>
<dbReference type="EMBL" id="AP010968">
    <property type="protein sequence ID" value="BAJ32227.1"/>
    <property type="molecule type" value="Genomic_DNA"/>
</dbReference>
<evidence type="ECO:0000313" key="2">
    <source>
        <dbReference type="EMBL" id="BAJ32227.1"/>
    </source>
</evidence>
<dbReference type="InterPro" id="IPR036412">
    <property type="entry name" value="HAD-like_sf"/>
</dbReference>
<dbReference type="KEGG" id="ksk:KSE_64680"/>
<keyword evidence="3" id="KW-1185">Reference proteome</keyword>
<dbReference type="HOGENOM" id="CLU_297857_0_0_11"/>